<keyword evidence="3 9" id="KW-0813">Transport</keyword>
<dbReference type="InterPro" id="IPR036259">
    <property type="entry name" value="MFS_trans_sf"/>
</dbReference>
<comment type="subcellular location">
    <subcellularLocation>
        <location evidence="1">Cell membrane</location>
        <topology evidence="1">Multi-pass membrane protein</topology>
    </subcellularLocation>
</comment>
<feature type="transmembrane region" description="Helical" evidence="10">
    <location>
        <begin position="342"/>
        <end position="368"/>
    </location>
</feature>
<evidence type="ECO:0000256" key="5">
    <source>
        <dbReference type="ARBA" id="ARBA00022597"/>
    </source>
</evidence>
<comment type="similarity">
    <text evidence="2 9">Belongs to the major facilitator superfamily. Sugar transporter (TC 2.A.1.1) family.</text>
</comment>
<evidence type="ECO:0000256" key="2">
    <source>
        <dbReference type="ARBA" id="ARBA00010992"/>
    </source>
</evidence>
<dbReference type="FunFam" id="1.20.1250.20:FF:000218">
    <property type="entry name" value="facilitated trehalose transporter Tret1"/>
    <property type="match status" value="1"/>
</dbReference>
<dbReference type="Gene3D" id="1.20.1250.20">
    <property type="entry name" value="MFS general substrate transporter like domains"/>
    <property type="match status" value="2"/>
</dbReference>
<dbReference type="Proteomes" id="UP000505355">
    <property type="component" value="Chromosome"/>
</dbReference>
<feature type="transmembrane region" description="Helical" evidence="10">
    <location>
        <begin position="250"/>
        <end position="272"/>
    </location>
</feature>
<evidence type="ECO:0000256" key="8">
    <source>
        <dbReference type="ARBA" id="ARBA00023136"/>
    </source>
</evidence>
<reference evidence="12 13" key="1">
    <citation type="submission" date="2020-05" db="EMBL/GenBank/DDBJ databases">
        <title>Mucilaginibacter mali sp. nov.</title>
        <authorList>
            <person name="Kim H.S."/>
            <person name="Lee K.C."/>
            <person name="Suh M.K."/>
            <person name="Kim J.-S."/>
            <person name="Han K.-I."/>
            <person name="Eom M.K."/>
            <person name="Shin Y.K."/>
            <person name="Lee J.-S."/>
        </authorList>
    </citation>
    <scope>NUCLEOTIDE SEQUENCE [LARGE SCALE GENOMIC DNA]</scope>
    <source>
        <strain evidence="12 13">G2-14</strain>
    </source>
</reference>
<dbReference type="AlphaFoldDB" id="A0A7D4Q9A0"/>
<feature type="transmembrane region" description="Helical" evidence="10">
    <location>
        <begin position="316"/>
        <end position="336"/>
    </location>
</feature>
<dbReference type="NCBIfam" id="TIGR00879">
    <property type="entry name" value="SP"/>
    <property type="match status" value="1"/>
</dbReference>
<dbReference type="InterPro" id="IPR020846">
    <property type="entry name" value="MFS_dom"/>
</dbReference>
<feature type="transmembrane region" description="Helical" evidence="10">
    <location>
        <begin position="292"/>
        <end position="309"/>
    </location>
</feature>
<evidence type="ECO:0000256" key="1">
    <source>
        <dbReference type="ARBA" id="ARBA00004651"/>
    </source>
</evidence>
<dbReference type="PANTHER" id="PTHR48020">
    <property type="entry name" value="PROTON MYO-INOSITOL COTRANSPORTER"/>
    <property type="match status" value="1"/>
</dbReference>
<feature type="domain" description="Major facilitator superfamily (MFS) profile" evidence="11">
    <location>
        <begin position="16"/>
        <end position="434"/>
    </location>
</feature>
<evidence type="ECO:0000256" key="4">
    <source>
        <dbReference type="ARBA" id="ARBA00022475"/>
    </source>
</evidence>
<evidence type="ECO:0000256" key="7">
    <source>
        <dbReference type="ARBA" id="ARBA00022989"/>
    </source>
</evidence>
<dbReference type="GO" id="GO:0022857">
    <property type="term" value="F:transmembrane transporter activity"/>
    <property type="evidence" value="ECO:0007669"/>
    <property type="project" value="InterPro"/>
</dbReference>
<keyword evidence="8 10" id="KW-0472">Membrane</keyword>
<evidence type="ECO:0000256" key="10">
    <source>
        <dbReference type="SAM" id="Phobius"/>
    </source>
</evidence>
<dbReference type="InterPro" id="IPR005829">
    <property type="entry name" value="Sugar_transporter_CS"/>
</dbReference>
<evidence type="ECO:0000313" key="12">
    <source>
        <dbReference type="EMBL" id="QKJ31251.1"/>
    </source>
</evidence>
<dbReference type="PANTHER" id="PTHR48020:SF12">
    <property type="entry name" value="PROTON MYO-INOSITOL COTRANSPORTER"/>
    <property type="match status" value="1"/>
</dbReference>
<dbReference type="InterPro" id="IPR005828">
    <property type="entry name" value="MFS_sugar_transport-like"/>
</dbReference>
<evidence type="ECO:0000256" key="3">
    <source>
        <dbReference type="ARBA" id="ARBA00022448"/>
    </source>
</evidence>
<sequence>MPVQPENFNTRYIIGISFISALGGYLFGFDFAVISGALPFLRTQFMLDAWWEGFLTGSLALGCIVGCLIAGNITDRYGRRPGLMIAAAIFAISSIGIALSQGLTFFVIMRFAAGIGVGMASMLCPMYIAEVSPAKVRGRNVAINQLTVVIGILVTNLVDYLLADHGPDAWRWMFGLGVVPSLVFLVGVIWLPESPRWLLKDGQVDKAKAVLNKIGSAEFAENTTAAIQKSLTGNQKVSYSTVFQKSVRPAVTVGIILAVFQQFCGINVVFNYTSTIFESVGANLNRQLFETVSIGAVNLIFTILAMWLVDRLGRRPLMLIGSLGLSILYIVLAFALQNHYPAYMVSVFVLLAISIYALSLAPVTWVLISEIFPNKIRGAASSVAIVSLWGAYFILVFTFPILAKKLGTYGPFYLYAGICLLGFLFVVGKVKETKGQTLEELEDNLVRH</sequence>
<dbReference type="PROSITE" id="PS50850">
    <property type="entry name" value="MFS"/>
    <property type="match status" value="1"/>
</dbReference>
<keyword evidence="7 10" id="KW-1133">Transmembrane helix</keyword>
<feature type="transmembrane region" description="Helical" evidence="10">
    <location>
        <begin position="141"/>
        <end position="163"/>
    </location>
</feature>
<feature type="transmembrane region" description="Helical" evidence="10">
    <location>
        <begin position="380"/>
        <end position="403"/>
    </location>
</feature>
<keyword evidence="5" id="KW-0762">Sugar transport</keyword>
<dbReference type="PRINTS" id="PR00171">
    <property type="entry name" value="SUGRTRNSPORT"/>
</dbReference>
<gene>
    <name evidence="12" type="ORF">HQ865_16295</name>
</gene>
<dbReference type="KEGG" id="mmab:HQ865_16295"/>
<dbReference type="InterPro" id="IPR050814">
    <property type="entry name" value="Myo-inositol_Transporter"/>
</dbReference>
<organism evidence="12 13">
    <name type="scientific">Mucilaginibacter mali</name>
    <dbReference type="NCBI Taxonomy" id="2740462"/>
    <lineage>
        <taxon>Bacteria</taxon>
        <taxon>Pseudomonadati</taxon>
        <taxon>Bacteroidota</taxon>
        <taxon>Sphingobacteriia</taxon>
        <taxon>Sphingobacteriales</taxon>
        <taxon>Sphingobacteriaceae</taxon>
        <taxon>Mucilaginibacter</taxon>
    </lineage>
</organism>
<evidence type="ECO:0000259" key="11">
    <source>
        <dbReference type="PROSITE" id="PS50850"/>
    </source>
</evidence>
<name>A0A7D4Q9A0_9SPHI</name>
<keyword evidence="13" id="KW-1185">Reference proteome</keyword>
<dbReference type="PROSITE" id="PS00216">
    <property type="entry name" value="SUGAR_TRANSPORT_1"/>
    <property type="match status" value="1"/>
</dbReference>
<feature type="transmembrane region" description="Helical" evidence="10">
    <location>
        <begin position="169"/>
        <end position="191"/>
    </location>
</feature>
<proteinExistence type="inferred from homology"/>
<feature type="transmembrane region" description="Helical" evidence="10">
    <location>
        <begin position="409"/>
        <end position="427"/>
    </location>
</feature>
<keyword evidence="6 10" id="KW-0812">Transmembrane</keyword>
<feature type="transmembrane region" description="Helical" evidence="10">
    <location>
        <begin position="50"/>
        <end position="70"/>
    </location>
</feature>
<dbReference type="InterPro" id="IPR003663">
    <property type="entry name" value="Sugar/inositol_transpt"/>
</dbReference>
<evidence type="ECO:0000256" key="6">
    <source>
        <dbReference type="ARBA" id="ARBA00022692"/>
    </source>
</evidence>
<dbReference type="SUPFAM" id="SSF103473">
    <property type="entry name" value="MFS general substrate transporter"/>
    <property type="match status" value="1"/>
</dbReference>
<evidence type="ECO:0000256" key="9">
    <source>
        <dbReference type="RuleBase" id="RU003346"/>
    </source>
</evidence>
<keyword evidence="4" id="KW-1003">Cell membrane</keyword>
<dbReference type="Pfam" id="PF00083">
    <property type="entry name" value="Sugar_tr"/>
    <property type="match status" value="1"/>
</dbReference>
<feature type="transmembrane region" description="Helical" evidence="10">
    <location>
        <begin position="105"/>
        <end position="129"/>
    </location>
</feature>
<accession>A0A7D4Q9A0</accession>
<dbReference type="EMBL" id="CP054139">
    <property type="protein sequence ID" value="QKJ31251.1"/>
    <property type="molecule type" value="Genomic_DNA"/>
</dbReference>
<dbReference type="GO" id="GO:0005886">
    <property type="term" value="C:plasma membrane"/>
    <property type="evidence" value="ECO:0007669"/>
    <property type="project" value="UniProtKB-SubCell"/>
</dbReference>
<evidence type="ECO:0000313" key="13">
    <source>
        <dbReference type="Proteomes" id="UP000505355"/>
    </source>
</evidence>
<dbReference type="RefSeq" id="WP_173415916.1">
    <property type="nucleotide sequence ID" value="NZ_CP054139.1"/>
</dbReference>
<feature type="transmembrane region" description="Helical" evidence="10">
    <location>
        <begin position="12"/>
        <end position="38"/>
    </location>
</feature>
<feature type="transmembrane region" description="Helical" evidence="10">
    <location>
        <begin position="82"/>
        <end position="99"/>
    </location>
</feature>
<protein>
    <submittedName>
        <fullName evidence="12">Sugar porter family MFS transporter</fullName>
    </submittedName>
</protein>